<keyword evidence="6" id="KW-0808">Transferase</keyword>
<dbReference type="GO" id="GO:0008168">
    <property type="term" value="F:methyltransferase activity"/>
    <property type="evidence" value="ECO:0007669"/>
    <property type="project" value="UniProtKB-KW"/>
</dbReference>
<sequence>MTHSATRPERPFRQKVRILLLWALATAFVILNLISRPVRPGYSLLESILEQAGTLLVIVGVIGRIWSILYVGGRKNAELVTQGPYSITRNPLYFFSLMAIFGVGLVFGSIMVAAFFTILAYFIFLYTANREAAYLSRVFGKEFDDYARGTPLFWPDFSGFQWGPERSFSPRALRVTVRDALFIVALVPVSEFFEYLHSQGYLLAAVTLP</sequence>
<feature type="transmembrane region" description="Helical" evidence="5">
    <location>
        <begin position="93"/>
        <end position="126"/>
    </location>
</feature>
<dbReference type="Gene3D" id="1.20.120.1630">
    <property type="match status" value="1"/>
</dbReference>
<dbReference type="Proteomes" id="UP000239340">
    <property type="component" value="Plasmid pSfreNXT3c"/>
</dbReference>
<evidence type="ECO:0000313" key="7">
    <source>
        <dbReference type="Proteomes" id="UP000239340"/>
    </source>
</evidence>
<feature type="transmembrane region" description="Helical" evidence="5">
    <location>
        <begin position="54"/>
        <end position="72"/>
    </location>
</feature>
<dbReference type="GO" id="GO:0032259">
    <property type="term" value="P:methylation"/>
    <property type="evidence" value="ECO:0007669"/>
    <property type="project" value="UniProtKB-KW"/>
</dbReference>
<organism evidence="6 7">
    <name type="scientific">Rhizobium fredii</name>
    <name type="common">Sinorhizobium fredii</name>
    <dbReference type="NCBI Taxonomy" id="380"/>
    <lineage>
        <taxon>Bacteria</taxon>
        <taxon>Pseudomonadati</taxon>
        <taxon>Pseudomonadota</taxon>
        <taxon>Alphaproteobacteria</taxon>
        <taxon>Hyphomicrobiales</taxon>
        <taxon>Rhizobiaceae</taxon>
        <taxon>Sinorhizobium/Ensifer group</taxon>
        <taxon>Sinorhizobium</taxon>
    </lineage>
</organism>
<feature type="transmembrane region" description="Helical" evidence="5">
    <location>
        <begin position="16"/>
        <end position="34"/>
    </location>
</feature>
<evidence type="ECO:0000256" key="4">
    <source>
        <dbReference type="ARBA" id="ARBA00023136"/>
    </source>
</evidence>
<geneLocation type="plasmid" evidence="7">
    <name>psfrenxt3c</name>
</geneLocation>
<dbReference type="RefSeq" id="WP_104841328.1">
    <property type="nucleotide sequence ID" value="NZ_CP024310.1"/>
</dbReference>
<keyword evidence="3 5" id="KW-1133">Transmembrane helix</keyword>
<evidence type="ECO:0000256" key="3">
    <source>
        <dbReference type="ARBA" id="ARBA00022989"/>
    </source>
</evidence>
<gene>
    <name evidence="6" type="ORF">NXT3_PC01468</name>
</gene>
<comment type="subcellular location">
    <subcellularLocation>
        <location evidence="1">Endomembrane system</location>
        <topology evidence="1">Multi-pass membrane protein</topology>
    </subcellularLocation>
</comment>
<reference evidence="6 7" key="1">
    <citation type="submission" date="2017-10" db="EMBL/GenBank/DDBJ databases">
        <title>Analysis of the genome sequences of Rhizobium populations associated to common bean (phaseolus vulgaris).</title>
        <authorList>
            <person name="Bustos P."/>
            <person name="Santamaria R.I."/>
            <person name="Miranda-Sanchez F."/>
            <person name="Perez-Carrascal O."/>
            <person name="Juarez S."/>
            <person name="Lozano L."/>
            <person name="Martinez-Flores I."/>
            <person name="Vinuesa P."/>
            <person name="Martinez-Romero E."/>
            <person name="Cevallos M.A."/>
            <person name="Romero D."/>
            <person name="Davila G."/>
            <person name="Gonzalez V."/>
        </authorList>
    </citation>
    <scope>NUCLEOTIDE SEQUENCE [LARGE SCALE GENOMIC DNA]</scope>
    <source>
        <strain evidence="6 7">NXT3</strain>
        <plasmid evidence="7">Plasmid psfrenxt3c</plasmid>
    </source>
</reference>
<evidence type="ECO:0000313" key="6">
    <source>
        <dbReference type="EMBL" id="AUX80615.1"/>
    </source>
</evidence>
<dbReference type="AlphaFoldDB" id="A0A2L0HGM6"/>
<name>A0A2L0HGM6_RHIFR</name>
<evidence type="ECO:0000256" key="1">
    <source>
        <dbReference type="ARBA" id="ARBA00004127"/>
    </source>
</evidence>
<keyword evidence="4 5" id="KW-0472">Membrane</keyword>
<keyword evidence="2 5" id="KW-0812">Transmembrane</keyword>
<evidence type="ECO:0000256" key="2">
    <source>
        <dbReference type="ARBA" id="ARBA00022692"/>
    </source>
</evidence>
<protein>
    <submittedName>
        <fullName evidence="6">Isoprenylcysteine carboxyl methyltransferase protein</fullName>
    </submittedName>
</protein>
<dbReference type="InterPro" id="IPR007318">
    <property type="entry name" value="Phopholipid_MeTrfase"/>
</dbReference>
<proteinExistence type="predicted"/>
<evidence type="ECO:0000256" key="5">
    <source>
        <dbReference type="SAM" id="Phobius"/>
    </source>
</evidence>
<dbReference type="GO" id="GO:0012505">
    <property type="term" value="C:endomembrane system"/>
    <property type="evidence" value="ECO:0007669"/>
    <property type="project" value="UniProtKB-SubCell"/>
</dbReference>
<dbReference type="Pfam" id="PF04191">
    <property type="entry name" value="PEMT"/>
    <property type="match status" value="1"/>
</dbReference>
<dbReference type="EMBL" id="CP024310">
    <property type="protein sequence ID" value="AUX80615.1"/>
    <property type="molecule type" value="Genomic_DNA"/>
</dbReference>
<keyword evidence="6" id="KW-0614">Plasmid</keyword>
<keyword evidence="6" id="KW-0489">Methyltransferase</keyword>
<accession>A0A2L0HGM6</accession>